<keyword evidence="2" id="KW-1185">Reference proteome</keyword>
<gene>
    <name evidence="1" type="ORF">P0O24_06430</name>
</gene>
<proteinExistence type="predicted"/>
<protein>
    <submittedName>
        <fullName evidence="1">Uncharacterized protein</fullName>
    </submittedName>
</protein>
<reference evidence="1 2" key="1">
    <citation type="submission" date="2023-03" db="EMBL/GenBank/DDBJ databases">
        <title>Whole genome sequencing of Methanotrichaceae archaeon M04Ac.</title>
        <authorList>
            <person name="Khomyakova M.A."/>
            <person name="Merkel A.Y."/>
            <person name="Slobodkin A.I."/>
        </authorList>
    </citation>
    <scope>NUCLEOTIDE SEQUENCE [LARGE SCALE GENOMIC DNA]</scope>
    <source>
        <strain evidence="1 2">M04Ac</strain>
    </source>
</reference>
<evidence type="ECO:0000313" key="2">
    <source>
        <dbReference type="Proteomes" id="UP001215956"/>
    </source>
</evidence>
<name>A0ABT5XEW4_9EURY</name>
<comment type="caution">
    <text evidence="1">The sequence shown here is derived from an EMBL/GenBank/DDBJ whole genome shotgun (WGS) entry which is preliminary data.</text>
</comment>
<accession>A0ABT5XEW4</accession>
<dbReference type="RefSeq" id="WP_316968920.1">
    <property type="nucleotide sequence ID" value="NZ_JARFPL010000016.1"/>
</dbReference>
<dbReference type="Proteomes" id="UP001215956">
    <property type="component" value="Unassembled WGS sequence"/>
</dbReference>
<sequence length="51" mass="5650">MQRGGGKVNISTWAIQAQGSKIREDAPRRSAEIVVLPSLDRGGELDRRMRS</sequence>
<organism evidence="1 2">
    <name type="scientific">Candidatus Methanocrinis alkalitolerans</name>
    <dbReference type="NCBI Taxonomy" id="3033395"/>
    <lineage>
        <taxon>Archaea</taxon>
        <taxon>Methanobacteriati</taxon>
        <taxon>Methanobacteriota</taxon>
        <taxon>Stenosarchaea group</taxon>
        <taxon>Methanomicrobia</taxon>
        <taxon>Methanotrichales</taxon>
        <taxon>Methanotrichaceae</taxon>
        <taxon>Methanocrinis</taxon>
    </lineage>
</organism>
<dbReference type="EMBL" id="JARFPL010000016">
    <property type="protein sequence ID" value="MDF0593215.1"/>
    <property type="molecule type" value="Genomic_DNA"/>
</dbReference>
<evidence type="ECO:0000313" key="1">
    <source>
        <dbReference type="EMBL" id="MDF0593215.1"/>
    </source>
</evidence>